<evidence type="ECO:0000313" key="2">
    <source>
        <dbReference type="Proteomes" id="UP001500279"/>
    </source>
</evidence>
<comment type="caution">
    <text evidence="1">The sequence shown here is derived from an EMBL/GenBank/DDBJ whole genome shotgun (WGS) entry which is preliminary data.</text>
</comment>
<name>A0ABN1JUR8_9BURK</name>
<sequence>MDKNYVDLSGTPDKTAGTTRTLVRITVHLSSLLMASPYSAIKGEEEG</sequence>
<evidence type="ECO:0000313" key="1">
    <source>
        <dbReference type="EMBL" id="GAA0747037.1"/>
    </source>
</evidence>
<gene>
    <name evidence="1" type="ORF">GCM10009107_15250</name>
</gene>
<proteinExistence type="predicted"/>
<organism evidence="1 2">
    <name type="scientific">Ideonella azotifigens</name>
    <dbReference type="NCBI Taxonomy" id="513160"/>
    <lineage>
        <taxon>Bacteria</taxon>
        <taxon>Pseudomonadati</taxon>
        <taxon>Pseudomonadota</taxon>
        <taxon>Betaproteobacteria</taxon>
        <taxon>Burkholderiales</taxon>
        <taxon>Sphaerotilaceae</taxon>
        <taxon>Ideonella</taxon>
    </lineage>
</organism>
<dbReference type="EMBL" id="BAAAEW010000006">
    <property type="protein sequence ID" value="GAA0747037.1"/>
    <property type="molecule type" value="Genomic_DNA"/>
</dbReference>
<keyword evidence="2" id="KW-1185">Reference proteome</keyword>
<accession>A0ABN1JUR8</accession>
<dbReference type="Proteomes" id="UP001500279">
    <property type="component" value="Unassembled WGS sequence"/>
</dbReference>
<reference evidence="1 2" key="1">
    <citation type="journal article" date="2019" name="Int. J. Syst. Evol. Microbiol.">
        <title>The Global Catalogue of Microorganisms (GCM) 10K type strain sequencing project: providing services to taxonomists for standard genome sequencing and annotation.</title>
        <authorList>
            <consortium name="The Broad Institute Genomics Platform"/>
            <consortium name="The Broad Institute Genome Sequencing Center for Infectious Disease"/>
            <person name="Wu L."/>
            <person name="Ma J."/>
        </authorList>
    </citation>
    <scope>NUCLEOTIDE SEQUENCE [LARGE SCALE GENOMIC DNA]</scope>
    <source>
        <strain evidence="1 2">JCM 15503</strain>
    </source>
</reference>
<dbReference type="RefSeq" id="WP_170200981.1">
    <property type="nucleotide sequence ID" value="NZ_BAAAEW010000006.1"/>
</dbReference>
<protein>
    <submittedName>
        <fullName evidence="1">Uncharacterized protein</fullName>
    </submittedName>
</protein>